<feature type="compositionally biased region" description="Basic and acidic residues" evidence="1">
    <location>
        <begin position="110"/>
        <end position="134"/>
    </location>
</feature>
<gene>
    <name evidence="2" type="ORF">A4U43_C05F18670</name>
</gene>
<organism evidence="2 3">
    <name type="scientific">Asparagus officinalis</name>
    <name type="common">Garden asparagus</name>
    <dbReference type="NCBI Taxonomy" id="4686"/>
    <lineage>
        <taxon>Eukaryota</taxon>
        <taxon>Viridiplantae</taxon>
        <taxon>Streptophyta</taxon>
        <taxon>Embryophyta</taxon>
        <taxon>Tracheophyta</taxon>
        <taxon>Spermatophyta</taxon>
        <taxon>Magnoliopsida</taxon>
        <taxon>Liliopsida</taxon>
        <taxon>Asparagales</taxon>
        <taxon>Asparagaceae</taxon>
        <taxon>Asparagoideae</taxon>
        <taxon>Asparagus</taxon>
    </lineage>
</organism>
<proteinExistence type="predicted"/>
<name>A0A5P1EX06_ASPOF</name>
<reference evidence="3" key="1">
    <citation type="journal article" date="2017" name="Nat. Commun.">
        <title>The asparagus genome sheds light on the origin and evolution of a young Y chromosome.</title>
        <authorList>
            <person name="Harkess A."/>
            <person name="Zhou J."/>
            <person name="Xu C."/>
            <person name="Bowers J.E."/>
            <person name="Van der Hulst R."/>
            <person name="Ayyampalayam S."/>
            <person name="Mercati F."/>
            <person name="Riccardi P."/>
            <person name="McKain M.R."/>
            <person name="Kakrana A."/>
            <person name="Tang H."/>
            <person name="Ray J."/>
            <person name="Groenendijk J."/>
            <person name="Arikit S."/>
            <person name="Mathioni S.M."/>
            <person name="Nakano M."/>
            <person name="Shan H."/>
            <person name="Telgmann-Rauber A."/>
            <person name="Kanno A."/>
            <person name="Yue Z."/>
            <person name="Chen H."/>
            <person name="Li W."/>
            <person name="Chen Y."/>
            <person name="Xu X."/>
            <person name="Zhang Y."/>
            <person name="Luo S."/>
            <person name="Chen H."/>
            <person name="Gao J."/>
            <person name="Mao Z."/>
            <person name="Pires J.C."/>
            <person name="Luo M."/>
            <person name="Kudrna D."/>
            <person name="Wing R.A."/>
            <person name="Meyers B.C."/>
            <person name="Yi K."/>
            <person name="Kong H."/>
            <person name="Lavrijsen P."/>
            <person name="Sunseri F."/>
            <person name="Falavigna A."/>
            <person name="Ye Y."/>
            <person name="Leebens-Mack J.H."/>
            <person name="Chen G."/>
        </authorList>
    </citation>
    <scope>NUCLEOTIDE SEQUENCE [LARGE SCALE GENOMIC DNA]</scope>
    <source>
        <strain evidence="3">cv. DH0086</strain>
    </source>
</reference>
<evidence type="ECO:0000313" key="3">
    <source>
        <dbReference type="Proteomes" id="UP000243459"/>
    </source>
</evidence>
<dbReference type="Gramene" id="ONK69041">
    <property type="protein sequence ID" value="ONK69041"/>
    <property type="gene ID" value="A4U43_C05F18670"/>
</dbReference>
<dbReference type="EMBL" id="CM007385">
    <property type="protein sequence ID" value="ONK69041.1"/>
    <property type="molecule type" value="Genomic_DNA"/>
</dbReference>
<keyword evidence="3" id="KW-1185">Reference proteome</keyword>
<evidence type="ECO:0000256" key="1">
    <source>
        <dbReference type="SAM" id="MobiDB-lite"/>
    </source>
</evidence>
<feature type="region of interest" description="Disordered" evidence="1">
    <location>
        <begin position="110"/>
        <end position="141"/>
    </location>
</feature>
<dbReference type="Proteomes" id="UP000243459">
    <property type="component" value="Chromosome 5"/>
</dbReference>
<evidence type="ECO:0000313" key="2">
    <source>
        <dbReference type="EMBL" id="ONK69041.1"/>
    </source>
</evidence>
<accession>A0A5P1EX06</accession>
<dbReference type="AlphaFoldDB" id="A0A5P1EX06"/>
<protein>
    <submittedName>
        <fullName evidence="2">Uncharacterized protein</fullName>
    </submittedName>
</protein>
<sequence length="161" mass="17730">MCGLVIDPGYLNDKGFLKSVGPISRQRLGRELATRGTESRRASARRGERGWWRPGPEVRCMTPGLPVTRRTLAAKPAPCRAEEGGCDWTLIGLGLGGISIEHALGKARRREPSELRGLDEDVRPPLRAARDRKPGGLKRGVSEVVMIGRGEGRRKRKMGRK</sequence>